<evidence type="ECO:0000259" key="1">
    <source>
        <dbReference type="Pfam" id="PF00501"/>
    </source>
</evidence>
<dbReference type="Proteomes" id="UP000245396">
    <property type="component" value="Unassembled WGS sequence"/>
</dbReference>
<dbReference type="RefSeq" id="WP_109611375.1">
    <property type="nucleotide sequence ID" value="NZ_QGGG01000001.1"/>
</dbReference>
<dbReference type="OrthoDB" id="580775at2"/>
<protein>
    <submittedName>
        <fullName evidence="2">Phenylacetate-CoA ligase</fullName>
    </submittedName>
</protein>
<dbReference type="InterPro" id="IPR000873">
    <property type="entry name" value="AMP-dep_synth/lig_dom"/>
</dbReference>
<dbReference type="PANTHER" id="PTHR43845:SF1">
    <property type="entry name" value="BLR5969 PROTEIN"/>
    <property type="match status" value="1"/>
</dbReference>
<name>A0A316C9B8_PSESE</name>
<evidence type="ECO:0000313" key="2">
    <source>
        <dbReference type="EMBL" id="PWJ86389.1"/>
    </source>
</evidence>
<keyword evidence="2" id="KW-0436">Ligase</keyword>
<dbReference type="STRING" id="1192868.GCA_000304395_02862"/>
<dbReference type="Gene3D" id="3.30.300.30">
    <property type="match status" value="1"/>
</dbReference>
<reference evidence="2 3" key="1">
    <citation type="submission" date="2018-05" db="EMBL/GenBank/DDBJ databases">
        <title>Genomic Encyclopedia of Type Strains, Phase IV (KMG-IV): sequencing the most valuable type-strain genomes for metagenomic binning, comparative biology and taxonomic classification.</title>
        <authorList>
            <person name="Goeker M."/>
        </authorList>
    </citation>
    <scope>NUCLEOTIDE SEQUENCE [LARGE SCALE GENOMIC DNA]</scope>
    <source>
        <strain evidence="2 3">DSM 6986</strain>
    </source>
</reference>
<dbReference type="EMBL" id="QGGG01000001">
    <property type="protein sequence ID" value="PWJ86389.1"/>
    <property type="molecule type" value="Genomic_DNA"/>
</dbReference>
<gene>
    <name evidence="2" type="ORF">C7441_101269</name>
</gene>
<proteinExistence type="predicted"/>
<dbReference type="AlphaFoldDB" id="A0A316C9B8"/>
<evidence type="ECO:0000313" key="3">
    <source>
        <dbReference type="Proteomes" id="UP000245396"/>
    </source>
</evidence>
<dbReference type="PANTHER" id="PTHR43845">
    <property type="entry name" value="BLR5969 PROTEIN"/>
    <property type="match status" value="1"/>
</dbReference>
<dbReference type="InterPro" id="IPR042099">
    <property type="entry name" value="ANL_N_sf"/>
</dbReference>
<dbReference type="Gene3D" id="3.40.50.12780">
    <property type="entry name" value="N-terminal domain of ligase-like"/>
    <property type="match status" value="1"/>
</dbReference>
<dbReference type="SUPFAM" id="SSF56801">
    <property type="entry name" value="Acetyl-CoA synthetase-like"/>
    <property type="match status" value="1"/>
</dbReference>
<feature type="domain" description="AMP-dependent synthetase/ligase" evidence="1">
    <location>
        <begin position="119"/>
        <end position="275"/>
    </location>
</feature>
<dbReference type="Pfam" id="PF00501">
    <property type="entry name" value="AMP-binding"/>
    <property type="match status" value="1"/>
</dbReference>
<dbReference type="GO" id="GO:0016874">
    <property type="term" value="F:ligase activity"/>
    <property type="evidence" value="ECO:0007669"/>
    <property type="project" value="UniProtKB-KW"/>
</dbReference>
<organism evidence="2 3">
    <name type="scientific">Pseudaminobacter salicylatoxidans</name>
    <dbReference type="NCBI Taxonomy" id="93369"/>
    <lineage>
        <taxon>Bacteria</taxon>
        <taxon>Pseudomonadati</taxon>
        <taxon>Pseudomonadota</taxon>
        <taxon>Alphaproteobacteria</taxon>
        <taxon>Hyphomicrobiales</taxon>
        <taxon>Phyllobacteriaceae</taxon>
        <taxon>Pseudaminobacter</taxon>
    </lineage>
</organism>
<comment type="caution">
    <text evidence="2">The sequence shown here is derived from an EMBL/GenBank/DDBJ whole genome shotgun (WGS) entry which is preliminary data.</text>
</comment>
<sequence length="407" mass="43178">MAEFYDVQEGADPQAREASLFAALVQALARAKADQPAWAGRLVGIDPAAITSRAALQSLPVLRKSDLAGMQRANPPFGGLNATPVGDLARLFISPGSIFDPEGHGRDWWGAARALHAAGIRRGDVVLNTFSYHLTPAGAMFESGAHALGCAVIPAGPGNTSEQLAAIAHYRPNAYIGTPDFLKILFDKAEETGQPADSLRRALVSGAAFPPSLQQEFSARGVAARQCYGTADLGIVAYEGDGPGMVVNEGVILEIVRPGTGEAMPNGEVGEVVVTRLNRDYPLFRFATGDLSCIMTEPATDGRTNHRIKGWMGRADQATKVKGMFVRPEQMAAIAHAMPELGRLRLVVTRSDEQDVMTLRAEHGAGVEGLRDRLAAKLAEVTKLKGAVEIVSPGSLPNDGKVIADER</sequence>
<dbReference type="InterPro" id="IPR045851">
    <property type="entry name" value="AMP-bd_C_sf"/>
</dbReference>
<accession>A0A316C9B8</accession>
<keyword evidence="3" id="KW-1185">Reference proteome</keyword>